<dbReference type="InterPro" id="IPR021434">
    <property type="entry name" value="DUF3082"/>
</dbReference>
<protein>
    <submittedName>
        <fullName evidence="3">Uncharacterized membrane protein</fullName>
    </submittedName>
</protein>
<dbReference type="EnsemblBacteria" id="AAP99809">
    <property type="protein sequence ID" value="AAP99809"/>
    <property type="gene ID" value="Pro_0765"/>
</dbReference>
<keyword evidence="2" id="KW-1133">Transmembrane helix</keyword>
<dbReference type="HOGENOM" id="CLU_157044_1_0_3"/>
<dbReference type="STRING" id="167539.Pro_0765"/>
<organism evidence="3 4">
    <name type="scientific">Prochlorococcus marinus (strain SARG / CCMP1375 / SS120)</name>
    <dbReference type="NCBI Taxonomy" id="167539"/>
    <lineage>
        <taxon>Bacteria</taxon>
        <taxon>Bacillati</taxon>
        <taxon>Cyanobacteriota</taxon>
        <taxon>Cyanophyceae</taxon>
        <taxon>Synechococcales</taxon>
        <taxon>Prochlorococcaceae</taxon>
        <taxon>Prochlorococcus</taxon>
    </lineage>
</organism>
<dbReference type="KEGG" id="pma:Pro_0765"/>
<evidence type="ECO:0000256" key="2">
    <source>
        <dbReference type="SAM" id="Phobius"/>
    </source>
</evidence>
<dbReference type="PATRIC" id="fig|167539.5.peg.809"/>
<dbReference type="eggNOG" id="ENOG50347TH">
    <property type="taxonomic scope" value="Bacteria"/>
</dbReference>
<dbReference type="AlphaFoldDB" id="Q7VCH5"/>
<feature type="transmembrane region" description="Helical" evidence="2">
    <location>
        <begin position="39"/>
        <end position="62"/>
    </location>
</feature>
<name>Q7VCH5_PROMA</name>
<dbReference type="OrthoDB" id="561073at2"/>
<keyword evidence="2" id="KW-0812">Transmembrane</keyword>
<gene>
    <name evidence="3" type="ordered locus">Pro_0765</name>
</gene>
<evidence type="ECO:0000313" key="4">
    <source>
        <dbReference type="Proteomes" id="UP000001420"/>
    </source>
</evidence>
<feature type="region of interest" description="Disordered" evidence="1">
    <location>
        <begin position="1"/>
        <end position="28"/>
    </location>
</feature>
<sequence>MIEPNKDSSKTSSESSSKIISQEGSETVKKGPLSFLSGAISSIFFSWLCFSLSKKVIVYFALHSPQYSSQIAQSISSAIKTLAIGMCFLATFTFAFIGLGLTIVFIRSLFTVRSPRDD</sequence>
<dbReference type="EMBL" id="AE017126">
    <property type="protein sequence ID" value="AAP99809.1"/>
    <property type="molecule type" value="Genomic_DNA"/>
</dbReference>
<feature type="compositionally biased region" description="Low complexity" evidence="1">
    <location>
        <begin position="10"/>
        <end position="25"/>
    </location>
</feature>
<evidence type="ECO:0000256" key="1">
    <source>
        <dbReference type="SAM" id="MobiDB-lite"/>
    </source>
</evidence>
<keyword evidence="2" id="KW-0472">Membrane</keyword>
<evidence type="ECO:0000313" key="3">
    <source>
        <dbReference type="EMBL" id="AAP99809.1"/>
    </source>
</evidence>
<proteinExistence type="predicted"/>
<dbReference type="Proteomes" id="UP000001420">
    <property type="component" value="Chromosome"/>
</dbReference>
<dbReference type="Pfam" id="PF11282">
    <property type="entry name" value="DUF3082"/>
    <property type="match status" value="1"/>
</dbReference>
<keyword evidence="4" id="KW-1185">Reference proteome</keyword>
<reference evidence="3 4" key="1">
    <citation type="journal article" date="2003" name="Proc. Natl. Acad. Sci. U.S.A.">
        <title>Genome sequence of the cyanobacterium Prochlorococcus marinus SS120, a nearly minimal oxyphototrophic genome.</title>
        <authorList>
            <person name="Dufresne A."/>
            <person name="Salanoubat M."/>
            <person name="Partensky F."/>
            <person name="Artiguenave F."/>
            <person name="Axmann I.M."/>
            <person name="Barbe V."/>
            <person name="Duprat S."/>
            <person name="Galperin M.Y."/>
            <person name="Koonin E.V."/>
            <person name="Le Gall F."/>
            <person name="Makarova K.S."/>
            <person name="Ostrowski M."/>
            <person name="Oztas S."/>
            <person name="Robert C."/>
            <person name="Rogozin I.B."/>
            <person name="Scanlan D.J."/>
            <person name="Tandeau de Marsac N."/>
            <person name="Weissenbach J."/>
            <person name="Wincker P."/>
            <person name="Wolf Y.I."/>
            <person name="Hess W.R."/>
        </authorList>
    </citation>
    <scope>NUCLEOTIDE SEQUENCE [LARGE SCALE GENOMIC DNA]</scope>
    <source>
        <strain evidence="4">SARG / CCMP1375 / SS120</strain>
    </source>
</reference>
<dbReference type="RefSeq" id="WP_011124917.1">
    <property type="nucleotide sequence ID" value="NC_005042.1"/>
</dbReference>
<feature type="transmembrane region" description="Helical" evidence="2">
    <location>
        <begin position="82"/>
        <end position="106"/>
    </location>
</feature>
<accession>Q7VCH5</accession>